<reference evidence="9 10" key="1">
    <citation type="journal article" date="2017" name="BMC Genomics">
        <title>Comparative genomic and phylogenomic analyses of the Bifidobacteriaceae family.</title>
        <authorList>
            <person name="Lugli G.A."/>
            <person name="Milani C."/>
            <person name="Turroni F."/>
            <person name="Duranti S."/>
            <person name="Mancabelli L."/>
            <person name="Mangifesta M."/>
            <person name="Ferrario C."/>
            <person name="Modesto M."/>
            <person name="Mattarelli P."/>
            <person name="Jiri K."/>
            <person name="van Sinderen D."/>
            <person name="Ventura M."/>
        </authorList>
    </citation>
    <scope>NUCLEOTIDE SEQUENCE [LARGE SCALE GENOMIC DNA]</scope>
    <source>
        <strain evidence="9 10">DSM 24744</strain>
    </source>
</reference>
<evidence type="ECO:0000256" key="2">
    <source>
        <dbReference type="ARBA" id="ARBA00022448"/>
    </source>
</evidence>
<dbReference type="PANTHER" id="PTHR30450">
    <property type="entry name" value="ABC TRANSPORTER PERMEASE"/>
    <property type="match status" value="1"/>
</dbReference>
<evidence type="ECO:0000256" key="5">
    <source>
        <dbReference type="ARBA" id="ARBA00022989"/>
    </source>
</evidence>
<gene>
    <name evidence="9" type="ORF">PSSU_0498</name>
</gene>
<feature type="transmembrane region" description="Helical" evidence="7">
    <location>
        <begin position="217"/>
        <end position="236"/>
    </location>
</feature>
<keyword evidence="5 7" id="KW-1133">Transmembrane helix</keyword>
<feature type="transmembrane region" description="Helical" evidence="7">
    <location>
        <begin position="46"/>
        <end position="71"/>
    </location>
</feature>
<dbReference type="EMBL" id="MWWQ01000005">
    <property type="protein sequence ID" value="OZG52880.1"/>
    <property type="molecule type" value="Genomic_DNA"/>
</dbReference>
<evidence type="ECO:0000256" key="6">
    <source>
        <dbReference type="ARBA" id="ARBA00023136"/>
    </source>
</evidence>
<accession>A0A261F186</accession>
<feature type="transmembrane region" description="Helical" evidence="7">
    <location>
        <begin position="175"/>
        <end position="197"/>
    </location>
</feature>
<dbReference type="GO" id="GO:0048473">
    <property type="term" value="P:D-methionine transmembrane transport"/>
    <property type="evidence" value="ECO:0007669"/>
    <property type="project" value="TreeGrafter"/>
</dbReference>
<evidence type="ECO:0000256" key="3">
    <source>
        <dbReference type="ARBA" id="ARBA00022475"/>
    </source>
</evidence>
<dbReference type="RefSeq" id="WP_094690804.1">
    <property type="nucleotide sequence ID" value="NZ_MWWQ01000005.1"/>
</dbReference>
<feature type="domain" description="ABC transmembrane type-1" evidence="8">
    <location>
        <begin position="42"/>
        <end position="236"/>
    </location>
</feature>
<dbReference type="PROSITE" id="PS50928">
    <property type="entry name" value="ABC_TM1"/>
    <property type="match status" value="1"/>
</dbReference>
<evidence type="ECO:0000256" key="4">
    <source>
        <dbReference type="ARBA" id="ARBA00022692"/>
    </source>
</evidence>
<sequence>MTSPTSIIAASSIAASNIAASNIAAQWFPNVAARLPEFIDSIIQTFVMVLISGVISFVFAVAFAIVLTLTAKDGLAPNSVVFNVLDKLVNLFRSIPFIILAAALVPVTRAISGTAIGTRGAIFPLVVGITPFFTRQIQSALAGIDAGLVEAAQAMGMSTGRIVFRVYLREAVPSIIRVSIIAIVSLIGLTAVVGIVGGGGLGDFAIRYGYQRYMLDATYATVIVLVLLIGVIEFIGRQLVDITEH</sequence>
<evidence type="ECO:0000256" key="1">
    <source>
        <dbReference type="ARBA" id="ARBA00004651"/>
    </source>
</evidence>
<keyword evidence="6 7" id="KW-0472">Membrane</keyword>
<protein>
    <submittedName>
        <fullName evidence="9">ABC transporter permease</fullName>
    </submittedName>
</protein>
<dbReference type="OrthoDB" id="9793490at2"/>
<name>A0A261F186_9BIFI</name>
<keyword evidence="3" id="KW-1003">Cell membrane</keyword>
<proteinExistence type="inferred from homology"/>
<dbReference type="Proteomes" id="UP000216454">
    <property type="component" value="Unassembled WGS sequence"/>
</dbReference>
<keyword evidence="4 7" id="KW-0812">Transmembrane</keyword>
<comment type="caution">
    <text evidence="9">The sequence shown here is derived from an EMBL/GenBank/DDBJ whole genome shotgun (WGS) entry which is preliminary data.</text>
</comment>
<evidence type="ECO:0000259" key="8">
    <source>
        <dbReference type="PROSITE" id="PS50928"/>
    </source>
</evidence>
<comment type="similarity">
    <text evidence="7">Belongs to the binding-protein-dependent transport system permease family.</text>
</comment>
<dbReference type="Gene3D" id="1.10.3720.10">
    <property type="entry name" value="MetI-like"/>
    <property type="match status" value="1"/>
</dbReference>
<dbReference type="InterPro" id="IPR051322">
    <property type="entry name" value="AA_ABC_Transporter_Permease"/>
</dbReference>
<evidence type="ECO:0000256" key="7">
    <source>
        <dbReference type="RuleBase" id="RU363032"/>
    </source>
</evidence>
<dbReference type="GO" id="GO:0005886">
    <property type="term" value="C:plasma membrane"/>
    <property type="evidence" value="ECO:0007669"/>
    <property type="project" value="UniProtKB-SubCell"/>
</dbReference>
<dbReference type="InterPro" id="IPR035906">
    <property type="entry name" value="MetI-like_sf"/>
</dbReference>
<dbReference type="InterPro" id="IPR000515">
    <property type="entry name" value="MetI-like"/>
</dbReference>
<organism evidence="9 10">
    <name type="scientific">Pseudoscardovia suis</name>
    <dbReference type="NCBI Taxonomy" id="987063"/>
    <lineage>
        <taxon>Bacteria</taxon>
        <taxon>Bacillati</taxon>
        <taxon>Actinomycetota</taxon>
        <taxon>Actinomycetes</taxon>
        <taxon>Bifidobacteriales</taxon>
        <taxon>Bifidobacteriaceae</taxon>
        <taxon>Pseudoscardovia</taxon>
    </lineage>
</organism>
<dbReference type="CDD" id="cd06261">
    <property type="entry name" value="TM_PBP2"/>
    <property type="match status" value="1"/>
</dbReference>
<keyword evidence="10" id="KW-1185">Reference proteome</keyword>
<comment type="subcellular location">
    <subcellularLocation>
        <location evidence="1 7">Cell membrane</location>
        <topology evidence="1 7">Multi-pass membrane protein</topology>
    </subcellularLocation>
</comment>
<dbReference type="Pfam" id="PF00528">
    <property type="entry name" value="BPD_transp_1"/>
    <property type="match status" value="1"/>
</dbReference>
<dbReference type="SUPFAM" id="SSF161098">
    <property type="entry name" value="MetI-like"/>
    <property type="match status" value="1"/>
</dbReference>
<keyword evidence="2 7" id="KW-0813">Transport</keyword>
<dbReference type="AlphaFoldDB" id="A0A261F186"/>
<evidence type="ECO:0000313" key="9">
    <source>
        <dbReference type="EMBL" id="OZG52880.1"/>
    </source>
</evidence>
<feature type="transmembrane region" description="Helical" evidence="7">
    <location>
        <begin position="91"/>
        <end position="111"/>
    </location>
</feature>
<evidence type="ECO:0000313" key="10">
    <source>
        <dbReference type="Proteomes" id="UP000216454"/>
    </source>
</evidence>
<dbReference type="PANTHER" id="PTHR30450:SF1">
    <property type="entry name" value="D-METHIONINE TRANSPORT SYSTEM PERMEASE PROTEIN METI-RELATED"/>
    <property type="match status" value="1"/>
</dbReference>